<gene>
    <name evidence="2" type="ORF">Fot_14170</name>
</gene>
<feature type="compositionally biased region" description="Polar residues" evidence="1">
    <location>
        <begin position="185"/>
        <end position="194"/>
    </location>
</feature>
<organism evidence="2 3">
    <name type="scientific">Forsythia ovata</name>
    <dbReference type="NCBI Taxonomy" id="205694"/>
    <lineage>
        <taxon>Eukaryota</taxon>
        <taxon>Viridiplantae</taxon>
        <taxon>Streptophyta</taxon>
        <taxon>Embryophyta</taxon>
        <taxon>Tracheophyta</taxon>
        <taxon>Spermatophyta</taxon>
        <taxon>Magnoliopsida</taxon>
        <taxon>eudicotyledons</taxon>
        <taxon>Gunneridae</taxon>
        <taxon>Pentapetalae</taxon>
        <taxon>asterids</taxon>
        <taxon>lamiids</taxon>
        <taxon>Lamiales</taxon>
        <taxon>Oleaceae</taxon>
        <taxon>Forsythieae</taxon>
        <taxon>Forsythia</taxon>
    </lineage>
</organism>
<evidence type="ECO:0000313" key="2">
    <source>
        <dbReference type="EMBL" id="KAL2544937.1"/>
    </source>
</evidence>
<protein>
    <submittedName>
        <fullName evidence="2">Uncharacterized protein</fullName>
    </submittedName>
</protein>
<feature type="region of interest" description="Disordered" evidence="1">
    <location>
        <begin position="175"/>
        <end position="194"/>
    </location>
</feature>
<dbReference type="Proteomes" id="UP001604277">
    <property type="component" value="Unassembled WGS sequence"/>
</dbReference>
<reference evidence="3" key="1">
    <citation type="submission" date="2024-07" db="EMBL/GenBank/DDBJ databases">
        <title>Two chromosome-level genome assemblies of Korean endemic species Abeliophyllum distichum and Forsythia ovata (Oleaceae).</title>
        <authorList>
            <person name="Jang H."/>
        </authorList>
    </citation>
    <scope>NUCLEOTIDE SEQUENCE [LARGE SCALE GENOMIC DNA]</scope>
</reference>
<evidence type="ECO:0000313" key="3">
    <source>
        <dbReference type="Proteomes" id="UP001604277"/>
    </source>
</evidence>
<comment type="caution">
    <text evidence="2">The sequence shown here is derived from an EMBL/GenBank/DDBJ whole genome shotgun (WGS) entry which is preliminary data.</text>
</comment>
<accession>A0ABD1W5U9</accession>
<sequence>MEVVDLVEKMVSYILVYCGIDDYANGIVETDNSVLFFDDLLRVWTVDRAQSPAVSGEVVPILGVIGIFNVPLTETAMVDPIPKRKRSYPTPEREIPPNLDEEGYYRLGGPTSIYQVLPRYLRSYSTPKMEVLPNIHEEGHYHPGGPTSISQVLPNSYEMFYLNISGHPHEVGRPRPGCPTYTPKVVSQSSTVTR</sequence>
<evidence type="ECO:0000256" key="1">
    <source>
        <dbReference type="SAM" id="MobiDB-lite"/>
    </source>
</evidence>
<dbReference type="AlphaFoldDB" id="A0ABD1W5U9"/>
<name>A0ABD1W5U9_9LAMI</name>
<keyword evidence="3" id="KW-1185">Reference proteome</keyword>
<dbReference type="EMBL" id="JBFOLJ010000004">
    <property type="protein sequence ID" value="KAL2544937.1"/>
    <property type="molecule type" value="Genomic_DNA"/>
</dbReference>
<proteinExistence type="predicted"/>